<dbReference type="SUPFAM" id="SSF50494">
    <property type="entry name" value="Trypsin-like serine proteases"/>
    <property type="match status" value="1"/>
</dbReference>
<accession>A0AAJ0HWQ3</accession>
<dbReference type="EMBL" id="JAUIQD010000001">
    <property type="protein sequence ID" value="KAK3364312.1"/>
    <property type="molecule type" value="Genomic_DNA"/>
</dbReference>
<dbReference type="AlphaFoldDB" id="A0AAJ0HWQ3"/>
<gene>
    <name evidence="1" type="ORF">B0T25DRAFT_493098</name>
</gene>
<evidence type="ECO:0000313" key="2">
    <source>
        <dbReference type="Proteomes" id="UP001275084"/>
    </source>
</evidence>
<keyword evidence="2" id="KW-1185">Reference proteome</keyword>
<dbReference type="InterPro" id="IPR009003">
    <property type="entry name" value="Peptidase_S1_PA"/>
</dbReference>
<organism evidence="1 2">
    <name type="scientific">Lasiosphaeria hispida</name>
    <dbReference type="NCBI Taxonomy" id="260671"/>
    <lineage>
        <taxon>Eukaryota</taxon>
        <taxon>Fungi</taxon>
        <taxon>Dikarya</taxon>
        <taxon>Ascomycota</taxon>
        <taxon>Pezizomycotina</taxon>
        <taxon>Sordariomycetes</taxon>
        <taxon>Sordariomycetidae</taxon>
        <taxon>Sordariales</taxon>
        <taxon>Lasiosphaeriaceae</taxon>
        <taxon>Lasiosphaeria</taxon>
    </lineage>
</organism>
<proteinExistence type="predicted"/>
<reference evidence="1" key="2">
    <citation type="submission" date="2023-06" db="EMBL/GenBank/DDBJ databases">
        <authorList>
            <consortium name="Lawrence Berkeley National Laboratory"/>
            <person name="Haridas S."/>
            <person name="Hensen N."/>
            <person name="Bonometti L."/>
            <person name="Westerberg I."/>
            <person name="Brannstrom I.O."/>
            <person name="Guillou S."/>
            <person name="Cros-Aarteil S."/>
            <person name="Calhoun S."/>
            <person name="Kuo A."/>
            <person name="Mondo S."/>
            <person name="Pangilinan J."/>
            <person name="Riley R."/>
            <person name="Labutti K."/>
            <person name="Andreopoulos B."/>
            <person name="Lipzen A."/>
            <person name="Chen C."/>
            <person name="Yanf M."/>
            <person name="Daum C."/>
            <person name="Ng V."/>
            <person name="Clum A."/>
            <person name="Steindorff A."/>
            <person name="Ohm R."/>
            <person name="Martin F."/>
            <person name="Silar P."/>
            <person name="Natvig D."/>
            <person name="Lalanne C."/>
            <person name="Gautier V."/>
            <person name="Ament-Velasquez S.L."/>
            <person name="Kruys A."/>
            <person name="Hutchinson M.I."/>
            <person name="Powell A.J."/>
            <person name="Barry K."/>
            <person name="Miller A.N."/>
            <person name="Grigoriev I.V."/>
            <person name="Debuchy R."/>
            <person name="Gladieux P."/>
            <person name="Thoren M.H."/>
            <person name="Johannesson H."/>
        </authorList>
    </citation>
    <scope>NUCLEOTIDE SEQUENCE</scope>
    <source>
        <strain evidence="1">CBS 955.72</strain>
    </source>
</reference>
<comment type="caution">
    <text evidence="1">The sequence shown here is derived from an EMBL/GenBank/DDBJ whole genome shotgun (WGS) entry which is preliminary data.</text>
</comment>
<name>A0AAJ0HWQ3_9PEZI</name>
<protein>
    <submittedName>
        <fullName evidence="1">Uncharacterized protein</fullName>
    </submittedName>
</protein>
<reference evidence="1" key="1">
    <citation type="journal article" date="2023" name="Mol. Phylogenet. Evol.">
        <title>Genome-scale phylogeny and comparative genomics of the fungal order Sordariales.</title>
        <authorList>
            <person name="Hensen N."/>
            <person name="Bonometti L."/>
            <person name="Westerberg I."/>
            <person name="Brannstrom I.O."/>
            <person name="Guillou S."/>
            <person name="Cros-Aarteil S."/>
            <person name="Calhoun S."/>
            <person name="Haridas S."/>
            <person name="Kuo A."/>
            <person name="Mondo S."/>
            <person name="Pangilinan J."/>
            <person name="Riley R."/>
            <person name="LaButti K."/>
            <person name="Andreopoulos B."/>
            <person name="Lipzen A."/>
            <person name="Chen C."/>
            <person name="Yan M."/>
            <person name="Daum C."/>
            <person name="Ng V."/>
            <person name="Clum A."/>
            <person name="Steindorff A."/>
            <person name="Ohm R.A."/>
            <person name="Martin F."/>
            <person name="Silar P."/>
            <person name="Natvig D.O."/>
            <person name="Lalanne C."/>
            <person name="Gautier V."/>
            <person name="Ament-Velasquez S.L."/>
            <person name="Kruys A."/>
            <person name="Hutchinson M.I."/>
            <person name="Powell A.J."/>
            <person name="Barry K."/>
            <person name="Miller A.N."/>
            <person name="Grigoriev I.V."/>
            <person name="Debuchy R."/>
            <person name="Gladieux P."/>
            <person name="Hiltunen Thoren M."/>
            <person name="Johannesson H."/>
        </authorList>
    </citation>
    <scope>NUCLEOTIDE SEQUENCE</scope>
    <source>
        <strain evidence="1">CBS 955.72</strain>
    </source>
</reference>
<dbReference type="Proteomes" id="UP001275084">
    <property type="component" value="Unassembled WGS sequence"/>
</dbReference>
<sequence>MNFFLGACGYNAASLALSPNYFLSPPYHIVDHKNNLSSTKMASSFDPPDFLTLSLSGKPEMSDFVRSKRARHRFTEHSSSDSSDSGTFLVSNVKFRVGAPPTQPLPVESGWSTVCTKVQGTFGTSLQDQAEIIAKAEGVEPLNVELLARFVPGLGSNSRRATILIVAEWNEASPSIWESIVKKTKKFVDSSTRGASLKDEVCVEMVARELTLPKYVTPIPTTELTKSFCEDWPRIAEKILDILDLYPSTKSRATSLALVKLGFSKIPSENPSTVYVSVDYESEESKWPPVVGEIQQLLNRYPHNLQVHMEHNTTIEFYPEFPLIDKPLSDREKESKQGLSFDPERKYNKLVMLGEDIGPECYLKLGDSGDEYNVPGLGTMGCWIEIKTKKEPQWAKYALTNWHVVRPAFDGFQLGKSDTGEKIILAPVRDSDLWKADLVGVEPGFASKKADIEHPARAKHCFAVQYLKDEIKANSTPSETAGYKKHLKEIKSFFDNNEQHFGSICWASGYTRRTENNGRLDWALIKPTGTGVSRIGENALPTKDDWKKRGFQAHRPRARGNLKQPPDHGLRSLANADLVFKVGTTTGATSGMFSHIKSKVKFEEDRHVQEYMKGQHRPYLSDEFLHVAYPGADKNWFSKKGDSGSVVFDMDGRAVALLFSGQMALDALNSWSFVTPIEDVFNDIKAFSKQEITDIRIAEDS</sequence>
<evidence type="ECO:0000313" key="1">
    <source>
        <dbReference type="EMBL" id="KAK3364312.1"/>
    </source>
</evidence>